<dbReference type="Proteomes" id="UP000076502">
    <property type="component" value="Unassembled WGS sequence"/>
</dbReference>
<keyword evidence="3" id="KW-1185">Reference proteome</keyword>
<gene>
    <name evidence="2" type="ORF">WN55_09455</name>
</gene>
<dbReference type="AlphaFoldDB" id="A0A154P976"/>
<evidence type="ECO:0000256" key="1">
    <source>
        <dbReference type="SAM" id="MobiDB-lite"/>
    </source>
</evidence>
<name>A0A154P976_DUFNO</name>
<evidence type="ECO:0000313" key="3">
    <source>
        <dbReference type="Proteomes" id="UP000076502"/>
    </source>
</evidence>
<evidence type="ECO:0000313" key="2">
    <source>
        <dbReference type="EMBL" id="KZC07944.1"/>
    </source>
</evidence>
<organism evidence="2 3">
    <name type="scientific">Dufourea novaeangliae</name>
    <name type="common">Sweat bee</name>
    <dbReference type="NCBI Taxonomy" id="178035"/>
    <lineage>
        <taxon>Eukaryota</taxon>
        <taxon>Metazoa</taxon>
        <taxon>Ecdysozoa</taxon>
        <taxon>Arthropoda</taxon>
        <taxon>Hexapoda</taxon>
        <taxon>Insecta</taxon>
        <taxon>Pterygota</taxon>
        <taxon>Neoptera</taxon>
        <taxon>Endopterygota</taxon>
        <taxon>Hymenoptera</taxon>
        <taxon>Apocrita</taxon>
        <taxon>Aculeata</taxon>
        <taxon>Apoidea</taxon>
        <taxon>Anthophila</taxon>
        <taxon>Halictidae</taxon>
        <taxon>Rophitinae</taxon>
        <taxon>Dufourea</taxon>
    </lineage>
</organism>
<sequence>MSSDPEMGHSGGELEQVFPQQQCKLRLRYRDINEKPRPIRARVCQPSSRDSGGYALRLYYETPNKPDHPVHYYHTIVEIRFESLYHFWKAQVGSYDLMRPDAEINSGIVQGFSARGVYGICQSRWPALPRASIKQRESVNVTSQHVVDRIDCFVTLLPFDNSARQENDGTATAYGLWRDFDSRGTCYILTHICGMNGSLCVRECVQATGSCCDGPAPVCLGNSSDWEDVNEECLELSDREVYVFTNVRRTYIVHASGRRTGEGRVPPNEPTRNRPTIAVGNKGRRRPSGDDTVAAVGLLRALGCLMFLS</sequence>
<accession>A0A154P976</accession>
<proteinExistence type="predicted"/>
<feature type="region of interest" description="Disordered" evidence="1">
    <location>
        <begin position="258"/>
        <end position="290"/>
    </location>
</feature>
<dbReference type="EMBL" id="KQ434837">
    <property type="protein sequence ID" value="KZC07944.1"/>
    <property type="molecule type" value="Genomic_DNA"/>
</dbReference>
<protein>
    <submittedName>
        <fullName evidence="2">Uncharacterized protein</fullName>
    </submittedName>
</protein>
<reference evidence="2 3" key="1">
    <citation type="submission" date="2015-07" db="EMBL/GenBank/DDBJ databases">
        <title>The genome of Dufourea novaeangliae.</title>
        <authorList>
            <person name="Pan H."/>
            <person name="Kapheim K."/>
        </authorList>
    </citation>
    <scope>NUCLEOTIDE SEQUENCE [LARGE SCALE GENOMIC DNA]</scope>
    <source>
        <strain evidence="2">0120121106</strain>
        <tissue evidence="2">Whole body</tissue>
    </source>
</reference>